<keyword evidence="2" id="KW-0677">Repeat</keyword>
<comment type="subunit">
    <text evidence="4">Binds to mitochondrial small subunit 15S rRNA.</text>
</comment>
<accession>A0A397SIB9</accession>
<evidence type="ECO:0000313" key="7">
    <source>
        <dbReference type="Proteomes" id="UP000265703"/>
    </source>
</evidence>
<name>A0A397SIB9_9GLOM</name>
<evidence type="ECO:0000256" key="5">
    <source>
        <dbReference type="PROSITE-ProRule" id="PRU00708"/>
    </source>
</evidence>
<evidence type="ECO:0000313" key="6">
    <source>
        <dbReference type="EMBL" id="RIA82531.1"/>
    </source>
</evidence>
<comment type="similarity">
    <text evidence="1">Belongs to the CCM1 family.</text>
</comment>
<dbReference type="PANTHER" id="PTHR47447:SF23">
    <property type="entry name" value="PENTACOTRIPEPTIDE-REPEAT REGION OF PRORP DOMAIN-CONTAINING PROTEIN"/>
    <property type="match status" value="1"/>
</dbReference>
<dbReference type="Pfam" id="PF13041">
    <property type="entry name" value="PPR_2"/>
    <property type="match status" value="1"/>
</dbReference>
<comment type="function">
    <text evidence="3">Regulates mitochondrial small subunit maturation by controlling 15S rRNA 5'-end processing. Localizes to the 5' precursor of the 15S rRNA in a position that is subsequently occupied by mS47 in the mature yeast mtSSU. Uses structure and sequence-specific RNA recognition, binding to a single-stranded region of the precursor and specifically recognizing bases -6 to -1. The exchange of Ccm1 for mS47 is coupled to the irreversible removal of precursor rRNA that is accompanied by conformational changes of the mitoribosomal proteins uS5m and mS26. These conformational changes signal completion of 5'-end rRNA processing through protection of the mature 5'-end of the 15S rRNA and stabilization of mS47. The removal of the 5' precursor together with the dissociation of Ccm1 may be catalyzed by the 5'-3' exoribonuclease Pet127. Involved in the specific removal of group I introns in mitochondrial encoded transcripts.</text>
</comment>
<organism evidence="6 7">
    <name type="scientific">Glomus cerebriforme</name>
    <dbReference type="NCBI Taxonomy" id="658196"/>
    <lineage>
        <taxon>Eukaryota</taxon>
        <taxon>Fungi</taxon>
        <taxon>Fungi incertae sedis</taxon>
        <taxon>Mucoromycota</taxon>
        <taxon>Glomeromycotina</taxon>
        <taxon>Glomeromycetes</taxon>
        <taxon>Glomerales</taxon>
        <taxon>Glomeraceae</taxon>
        <taxon>Glomus</taxon>
    </lineage>
</organism>
<evidence type="ECO:0008006" key="8">
    <source>
        <dbReference type="Google" id="ProtNLM"/>
    </source>
</evidence>
<dbReference type="Gene3D" id="1.25.40.10">
    <property type="entry name" value="Tetratricopeptide repeat domain"/>
    <property type="match status" value="2"/>
</dbReference>
<dbReference type="Proteomes" id="UP000265703">
    <property type="component" value="Unassembled WGS sequence"/>
</dbReference>
<dbReference type="STRING" id="658196.A0A397SIB9"/>
<dbReference type="Pfam" id="PF01535">
    <property type="entry name" value="PPR"/>
    <property type="match status" value="1"/>
</dbReference>
<evidence type="ECO:0000256" key="4">
    <source>
        <dbReference type="ARBA" id="ARBA00044511"/>
    </source>
</evidence>
<proteinExistence type="inferred from homology"/>
<evidence type="ECO:0000256" key="2">
    <source>
        <dbReference type="ARBA" id="ARBA00022737"/>
    </source>
</evidence>
<feature type="repeat" description="PPR" evidence="5">
    <location>
        <begin position="95"/>
        <end position="129"/>
    </location>
</feature>
<dbReference type="AlphaFoldDB" id="A0A397SIB9"/>
<evidence type="ECO:0000256" key="3">
    <source>
        <dbReference type="ARBA" id="ARBA00044493"/>
    </source>
</evidence>
<sequence length="290" mass="33728">MVSSLFSNLGKDHSKIFLQQFDSSPNELYNSLISYFLIQDDIINALEIYSYLLQKGYILNIKNITILCKKLILQGKINEALQIYYQSKDNNIILDQRGYTILIDSFSKMMYMSEAQRIFVDMKGNGIKPNSYTYSSLIRGLGNIYDIQGVKTIHQLIRMDLNLDQFDIVIYNSLMNAYNRCGYGYDVLQLWDSLVTPSKDNDLLLLINNTTVSIVLDSCGFNRQLFRLNQIWYDLKKKNFNLNQNNYTSYIEALDDHSKGKDQYEIISWVKINFPLLAKELNLVNKKNSI</sequence>
<evidence type="ECO:0000256" key="1">
    <source>
        <dbReference type="ARBA" id="ARBA00006192"/>
    </source>
</evidence>
<dbReference type="InterPro" id="IPR002885">
    <property type="entry name" value="PPR_rpt"/>
</dbReference>
<dbReference type="InterPro" id="IPR011990">
    <property type="entry name" value="TPR-like_helical_dom_sf"/>
</dbReference>
<dbReference type="OrthoDB" id="185373at2759"/>
<dbReference type="PROSITE" id="PS51375">
    <property type="entry name" value="PPR"/>
    <property type="match status" value="1"/>
</dbReference>
<reference evidence="6 7" key="1">
    <citation type="submission" date="2018-06" db="EMBL/GenBank/DDBJ databases">
        <title>Comparative genomics reveals the genomic features of Rhizophagus irregularis, R. cerebriforme, R. diaphanum and Gigaspora rosea, and their symbiotic lifestyle signature.</title>
        <authorList>
            <person name="Morin E."/>
            <person name="San Clemente H."/>
            <person name="Chen E.C.H."/>
            <person name="De La Providencia I."/>
            <person name="Hainaut M."/>
            <person name="Kuo A."/>
            <person name="Kohler A."/>
            <person name="Murat C."/>
            <person name="Tang N."/>
            <person name="Roy S."/>
            <person name="Loubradou J."/>
            <person name="Henrissat B."/>
            <person name="Grigoriev I.V."/>
            <person name="Corradi N."/>
            <person name="Roux C."/>
            <person name="Martin F.M."/>
        </authorList>
    </citation>
    <scope>NUCLEOTIDE SEQUENCE [LARGE SCALE GENOMIC DNA]</scope>
    <source>
        <strain evidence="6 7">DAOM 227022</strain>
    </source>
</reference>
<dbReference type="EMBL" id="QKYT01000656">
    <property type="protein sequence ID" value="RIA82531.1"/>
    <property type="molecule type" value="Genomic_DNA"/>
</dbReference>
<keyword evidence="7" id="KW-1185">Reference proteome</keyword>
<comment type="caution">
    <text evidence="6">The sequence shown here is derived from an EMBL/GenBank/DDBJ whole genome shotgun (WGS) entry which is preliminary data.</text>
</comment>
<dbReference type="NCBIfam" id="TIGR00756">
    <property type="entry name" value="PPR"/>
    <property type="match status" value="1"/>
</dbReference>
<protein>
    <recommendedName>
        <fullName evidence="8">Pentacotripeptide-repeat region of PRORP domain-containing protein</fullName>
    </recommendedName>
</protein>
<dbReference type="PANTHER" id="PTHR47447">
    <property type="entry name" value="OS03G0856100 PROTEIN"/>
    <property type="match status" value="1"/>
</dbReference>
<gene>
    <name evidence="6" type="ORF">C1645_788187</name>
</gene>